<dbReference type="AlphaFoldDB" id="A0A521ENU2"/>
<evidence type="ECO:0000313" key="3">
    <source>
        <dbReference type="Proteomes" id="UP000319014"/>
    </source>
</evidence>
<accession>A0A521ENU2</accession>
<sequence length="51" mass="5883">MTRVKATKKDNPATDPKRENSQGKHDGVPHDPQEFEVMNPARQEKPEKNDR</sequence>
<feature type="compositionally biased region" description="Basic and acidic residues" evidence="1">
    <location>
        <begin position="42"/>
        <end position="51"/>
    </location>
</feature>
<dbReference type="RefSeq" id="WP_185958683.1">
    <property type="nucleotide sequence ID" value="NZ_FXTK01000014.1"/>
</dbReference>
<proteinExistence type="predicted"/>
<feature type="compositionally biased region" description="Basic and acidic residues" evidence="1">
    <location>
        <begin position="7"/>
        <end position="33"/>
    </location>
</feature>
<dbReference type="EMBL" id="FXTK01000014">
    <property type="protein sequence ID" value="SMO85575.1"/>
    <property type="molecule type" value="Genomic_DNA"/>
</dbReference>
<gene>
    <name evidence="2" type="ORF">SAMN06265221_11462</name>
</gene>
<protein>
    <submittedName>
        <fullName evidence="2">Uncharacterized protein</fullName>
    </submittedName>
</protein>
<dbReference type="Proteomes" id="UP000319014">
    <property type="component" value="Unassembled WGS sequence"/>
</dbReference>
<reference evidence="2 3" key="1">
    <citation type="submission" date="2017-05" db="EMBL/GenBank/DDBJ databases">
        <authorList>
            <person name="Varghese N."/>
            <person name="Submissions S."/>
        </authorList>
    </citation>
    <scope>NUCLEOTIDE SEQUENCE [LARGE SCALE GENOMIC DNA]</scope>
    <source>
        <strain evidence="2 3">DSM 100094</strain>
    </source>
</reference>
<evidence type="ECO:0000313" key="2">
    <source>
        <dbReference type="EMBL" id="SMO85575.1"/>
    </source>
</evidence>
<name>A0A521ENU2_9RHOB</name>
<organism evidence="2 3">
    <name type="scientific">Paracoccus laeviglucosivorans</name>
    <dbReference type="NCBI Taxonomy" id="1197861"/>
    <lineage>
        <taxon>Bacteria</taxon>
        <taxon>Pseudomonadati</taxon>
        <taxon>Pseudomonadota</taxon>
        <taxon>Alphaproteobacteria</taxon>
        <taxon>Rhodobacterales</taxon>
        <taxon>Paracoccaceae</taxon>
        <taxon>Paracoccus</taxon>
    </lineage>
</organism>
<keyword evidence="3" id="KW-1185">Reference proteome</keyword>
<feature type="region of interest" description="Disordered" evidence="1">
    <location>
        <begin position="1"/>
        <end position="51"/>
    </location>
</feature>
<evidence type="ECO:0000256" key="1">
    <source>
        <dbReference type="SAM" id="MobiDB-lite"/>
    </source>
</evidence>